<organism evidence="1 2">
    <name type="scientific">Thiorhodococcus mannitoliphagus</name>
    <dbReference type="NCBI Taxonomy" id="329406"/>
    <lineage>
        <taxon>Bacteria</taxon>
        <taxon>Pseudomonadati</taxon>
        <taxon>Pseudomonadota</taxon>
        <taxon>Gammaproteobacteria</taxon>
        <taxon>Chromatiales</taxon>
        <taxon>Chromatiaceae</taxon>
        <taxon>Thiorhodococcus</taxon>
    </lineage>
</organism>
<proteinExistence type="predicted"/>
<accession>A0A6P1DWF3</accession>
<reference evidence="2" key="1">
    <citation type="journal article" date="2020" name="Microbiol. Resour. Announc.">
        <title>Draft Genome Sequences of Thiorhodococcus mannitoliphagus and Thiorhodococcus minor, Purple Sulfur Photosynthetic Bacteria in the Gammaproteobacterial Family Chromatiaceae.</title>
        <authorList>
            <person name="Aviles F.A."/>
            <person name="Meyer T.E."/>
            <person name="Kyndt J.A."/>
        </authorList>
    </citation>
    <scope>NUCLEOTIDE SEQUENCE [LARGE SCALE GENOMIC DNA]</scope>
    <source>
        <strain evidence="2">DSM 18266</strain>
    </source>
</reference>
<protein>
    <submittedName>
        <fullName evidence="1">Uncharacterized protein</fullName>
    </submittedName>
</protein>
<gene>
    <name evidence="1" type="ORF">G3480_19665</name>
</gene>
<sequence length="59" mass="6811">MIRHLTDERVVQSLESMRGHGRDDDPVRAMRNALLAAIVFQRERLESLLRSPRSLAIRA</sequence>
<reference evidence="1 2" key="2">
    <citation type="submission" date="2020-02" db="EMBL/GenBank/DDBJ databases">
        <title>Genome sequences of Thiorhodococcus mannitoliphagus and Thiorhodococcus minor, purple sulfur photosynthetic bacteria in the gammaproteobacterial family, Chromatiaceae.</title>
        <authorList>
            <person name="Aviles F.A."/>
            <person name="Meyer T.E."/>
            <person name="Kyndt J.A."/>
        </authorList>
    </citation>
    <scope>NUCLEOTIDE SEQUENCE [LARGE SCALE GENOMIC DNA]</scope>
    <source>
        <strain evidence="1 2">DSM 18266</strain>
    </source>
</reference>
<dbReference type="Proteomes" id="UP000471640">
    <property type="component" value="Unassembled WGS sequence"/>
</dbReference>
<dbReference type="AlphaFoldDB" id="A0A6P1DWF3"/>
<comment type="caution">
    <text evidence="1">The sequence shown here is derived from an EMBL/GenBank/DDBJ whole genome shotgun (WGS) entry which is preliminary data.</text>
</comment>
<keyword evidence="2" id="KW-1185">Reference proteome</keyword>
<name>A0A6P1DWF3_9GAMM</name>
<dbReference type="RefSeq" id="WP_164655590.1">
    <property type="nucleotide sequence ID" value="NZ_JAAIJR010000103.1"/>
</dbReference>
<dbReference type="EMBL" id="JAAIJR010000103">
    <property type="protein sequence ID" value="NEX22498.1"/>
    <property type="molecule type" value="Genomic_DNA"/>
</dbReference>
<evidence type="ECO:0000313" key="1">
    <source>
        <dbReference type="EMBL" id="NEX22498.1"/>
    </source>
</evidence>
<evidence type="ECO:0000313" key="2">
    <source>
        <dbReference type="Proteomes" id="UP000471640"/>
    </source>
</evidence>